<accession>A0ABT0SID1</accession>
<dbReference type="EMBL" id="JAIKTS010000002">
    <property type="protein sequence ID" value="MCL7714838.1"/>
    <property type="molecule type" value="Genomic_DNA"/>
</dbReference>
<dbReference type="SUPFAM" id="SSF82171">
    <property type="entry name" value="DPP6 N-terminal domain-like"/>
    <property type="match status" value="1"/>
</dbReference>
<protein>
    <submittedName>
        <fullName evidence="5">S9 family peptidase</fullName>
    </submittedName>
</protein>
<keyword evidence="6" id="KW-1185">Reference proteome</keyword>
<comment type="caution">
    <text evidence="5">The sequence shown here is derived from an EMBL/GenBank/DDBJ whole genome shotgun (WGS) entry which is preliminary data.</text>
</comment>
<reference evidence="5 6" key="1">
    <citation type="submission" date="2021-08" db="EMBL/GenBank/DDBJ databases">
        <title>Novel members of of the genus Stenotrophomonas from differernt environment.</title>
        <authorList>
            <person name="Deng Y."/>
        </authorList>
    </citation>
    <scope>NUCLEOTIDE SEQUENCE [LARGE SCALE GENOMIC DNA]</scope>
    <source>
        <strain evidence="5 6">CPCC 101365</strain>
    </source>
</reference>
<feature type="signal peptide" evidence="3">
    <location>
        <begin position="1"/>
        <end position="19"/>
    </location>
</feature>
<dbReference type="PANTHER" id="PTHR42776">
    <property type="entry name" value="SERINE PEPTIDASE S9 FAMILY MEMBER"/>
    <property type="match status" value="1"/>
</dbReference>
<dbReference type="Gene3D" id="3.40.50.1820">
    <property type="entry name" value="alpha/beta hydrolase"/>
    <property type="match status" value="1"/>
</dbReference>
<name>A0ABT0SID1_9GAMM</name>
<feature type="chain" id="PRO_5045759267" evidence="3">
    <location>
        <begin position="20"/>
        <end position="655"/>
    </location>
</feature>
<evidence type="ECO:0000256" key="3">
    <source>
        <dbReference type="SAM" id="SignalP"/>
    </source>
</evidence>
<evidence type="ECO:0000313" key="6">
    <source>
        <dbReference type="Proteomes" id="UP001431235"/>
    </source>
</evidence>
<evidence type="ECO:0000256" key="2">
    <source>
        <dbReference type="ARBA" id="ARBA00022825"/>
    </source>
</evidence>
<keyword evidence="2" id="KW-0720">Serine protease</keyword>
<dbReference type="Gene3D" id="2.120.10.30">
    <property type="entry name" value="TolB, C-terminal domain"/>
    <property type="match status" value="2"/>
</dbReference>
<dbReference type="PANTHER" id="PTHR42776:SF4">
    <property type="entry name" value="ACYLAMINO-ACID-RELEASING ENZYME"/>
    <property type="match status" value="1"/>
</dbReference>
<keyword evidence="2" id="KW-0645">Protease</keyword>
<evidence type="ECO:0000313" key="5">
    <source>
        <dbReference type="EMBL" id="MCL7714838.1"/>
    </source>
</evidence>
<feature type="domain" description="Peptidase S9 prolyl oligopeptidase catalytic" evidence="4">
    <location>
        <begin position="455"/>
        <end position="653"/>
    </location>
</feature>
<evidence type="ECO:0000259" key="4">
    <source>
        <dbReference type="Pfam" id="PF00326"/>
    </source>
</evidence>
<organism evidence="5 6">
    <name type="scientific">Stenotrophomonas mori</name>
    <dbReference type="NCBI Taxonomy" id="2871096"/>
    <lineage>
        <taxon>Bacteria</taxon>
        <taxon>Pseudomonadati</taxon>
        <taxon>Pseudomonadota</taxon>
        <taxon>Gammaproteobacteria</taxon>
        <taxon>Lysobacterales</taxon>
        <taxon>Lysobacteraceae</taxon>
        <taxon>Stenotrophomonas</taxon>
    </lineage>
</organism>
<dbReference type="Pfam" id="PF00326">
    <property type="entry name" value="Peptidase_S9"/>
    <property type="match status" value="1"/>
</dbReference>
<dbReference type="RefSeq" id="WP_250064105.1">
    <property type="nucleotide sequence ID" value="NZ_JAIKTS010000002.1"/>
</dbReference>
<keyword evidence="3" id="KW-0732">Signal</keyword>
<dbReference type="InterPro" id="IPR011659">
    <property type="entry name" value="WD40"/>
</dbReference>
<sequence>MGAALAALVMLACVPPLQAARHVPSAAEIVDLKELSDPQVDPDGRWVAYSMETPVPDGGAARWRIWRMPLRGGGALELPAPDGAADRMPRWSPDGTGLAFLSTRGLPAQADGKTAPRARTQVWTLALDTGTPRPLTASHGEVKSFAWSEDGKRLAYLAVDPLSPEQKARIERKDDAIEVGHDGQYTRLWIQDAAGGNARLLTRPGLQVQDMAWAPDGESFALRVSDEVGLGHHWYRSRVILVSAADGRLLRTVTERASAVALRWSPDGRRLLYGQLGPYGHTGTQVVYTLADASRVELGTHWPGSLRAVQWQNDGTLVGMGLRGVRPRLIEVDPRSGQVRERLALHGPSRGFSLARDGRVALVNGRVDAPPELAVVSGGDVQWLTDTNPQVRDWPLGQVRDLVWRSSRDDREIHGVLVLPPQWRPGTRLPTLVQAHGGPADAWSSGWLGSWHDWAQSLAMRGYAVLLPNPRGSVGQGNAFAELARDDWGAGPFQDVLDGLDLLEAEGIADPARVAIGGWSYGGYLSAWAVGHSERFRTAIVGAAVIDLGVMAMTTDIPYEYLPGYFGNVLERRDAYDRNSPIRHAHNVKVPVLVLHGEEDRRVPISQGEQFYWALKFNRTPVEMVRYPRAPHWFEAREQERDVLERVLDWLERPH</sequence>
<dbReference type="InterPro" id="IPR029058">
    <property type="entry name" value="AB_hydrolase_fold"/>
</dbReference>
<gene>
    <name evidence="5" type="ORF">K5L01_09300</name>
</gene>
<dbReference type="InterPro" id="IPR011042">
    <property type="entry name" value="6-blade_b-propeller_TolB-like"/>
</dbReference>
<dbReference type="InterPro" id="IPR001375">
    <property type="entry name" value="Peptidase_S9_cat"/>
</dbReference>
<dbReference type="Pfam" id="PF07676">
    <property type="entry name" value="PD40"/>
    <property type="match status" value="2"/>
</dbReference>
<keyword evidence="1" id="KW-0378">Hydrolase</keyword>
<dbReference type="Proteomes" id="UP001431235">
    <property type="component" value="Unassembled WGS sequence"/>
</dbReference>
<dbReference type="SUPFAM" id="SSF53474">
    <property type="entry name" value="alpha/beta-Hydrolases"/>
    <property type="match status" value="1"/>
</dbReference>
<proteinExistence type="predicted"/>
<evidence type="ECO:0000256" key="1">
    <source>
        <dbReference type="ARBA" id="ARBA00022801"/>
    </source>
</evidence>